<keyword evidence="3 6" id="KW-1133">Transmembrane helix</keyword>
<feature type="compositionally biased region" description="Basic and acidic residues" evidence="5">
    <location>
        <begin position="974"/>
        <end position="1050"/>
    </location>
</feature>
<accession>J7RG27</accession>
<feature type="domain" description="LicD/FKTN/FKRP nucleotidyltransferase" evidence="7">
    <location>
        <begin position="487"/>
        <end position="734"/>
    </location>
</feature>
<dbReference type="PANTHER" id="PTHR15407:SF28">
    <property type="entry name" value="RIBITOL-5-PHOSPHATE TRANSFERASE FKTN"/>
    <property type="match status" value="1"/>
</dbReference>
<dbReference type="STRING" id="1071383.J7RG27"/>
<feature type="compositionally biased region" description="Basic and acidic residues" evidence="5">
    <location>
        <begin position="1090"/>
        <end position="1159"/>
    </location>
</feature>
<evidence type="ECO:0000313" key="9">
    <source>
        <dbReference type="Proteomes" id="UP000006310"/>
    </source>
</evidence>
<evidence type="ECO:0000256" key="4">
    <source>
        <dbReference type="ARBA" id="ARBA00023136"/>
    </source>
</evidence>
<dbReference type="EMBL" id="HE978315">
    <property type="protein sequence ID" value="CCK68473.1"/>
    <property type="molecule type" value="Genomic_DNA"/>
</dbReference>
<dbReference type="eggNOG" id="ENOG502QREF">
    <property type="taxonomic scope" value="Eukaryota"/>
</dbReference>
<dbReference type="HOGENOM" id="CLU_008074_0_0_1"/>
<dbReference type="AlphaFoldDB" id="J7RG27"/>
<reference evidence="8 9" key="1">
    <citation type="journal article" date="2011" name="Proc. Natl. Acad. Sci. U.S.A.">
        <title>Evolutionary erosion of yeast sex chromosomes by mating-type switching accidents.</title>
        <authorList>
            <person name="Gordon J.L."/>
            <person name="Armisen D."/>
            <person name="Proux-Wera E."/>
            <person name="Oheigeartaigh S.S."/>
            <person name="Byrne K.P."/>
            <person name="Wolfe K.H."/>
        </authorList>
    </citation>
    <scope>NUCLEOTIDE SEQUENCE [LARGE SCALE GENOMIC DNA]</scope>
    <source>
        <strain evidence="9">ATCC MYA-139 / BCRC 22969 / CBS 8797 / CCRC 22969 / KCTC 17520 / NBRC 10181 / NCYC 3082</strain>
    </source>
</reference>
<name>J7RG27_HUIN7</name>
<dbReference type="GeneID" id="34524123"/>
<comment type="subcellular location">
    <subcellularLocation>
        <location evidence="1">Membrane</location>
        <topology evidence="1">Single-pass membrane protein</topology>
    </subcellularLocation>
</comment>
<keyword evidence="2 6" id="KW-0812">Transmembrane</keyword>
<evidence type="ECO:0000313" key="8">
    <source>
        <dbReference type="EMBL" id="CCK68473.1"/>
    </source>
</evidence>
<dbReference type="PANTHER" id="PTHR15407">
    <property type="entry name" value="FUKUTIN-RELATED"/>
    <property type="match status" value="1"/>
</dbReference>
<dbReference type="GO" id="GO:0016020">
    <property type="term" value="C:membrane"/>
    <property type="evidence" value="ECO:0007669"/>
    <property type="project" value="UniProtKB-SubCell"/>
</dbReference>
<organism evidence="8 9">
    <name type="scientific">Huiozyma naganishii (strain ATCC MYA-139 / BCRC 22969 / CBS 8797 / KCTC 17520 / NBRC 10181 / NCYC 3082 / Yp74L-3)</name>
    <name type="common">Yeast</name>
    <name type="synonym">Kazachstania naganishii</name>
    <dbReference type="NCBI Taxonomy" id="1071383"/>
    <lineage>
        <taxon>Eukaryota</taxon>
        <taxon>Fungi</taxon>
        <taxon>Dikarya</taxon>
        <taxon>Ascomycota</taxon>
        <taxon>Saccharomycotina</taxon>
        <taxon>Saccharomycetes</taxon>
        <taxon>Saccharomycetales</taxon>
        <taxon>Saccharomycetaceae</taxon>
        <taxon>Huiozyma</taxon>
    </lineage>
</organism>
<proteinExistence type="predicted"/>
<reference evidence="9" key="2">
    <citation type="submission" date="2012-08" db="EMBL/GenBank/DDBJ databases">
        <title>Genome sequence of Kazachstania naganishii.</title>
        <authorList>
            <person name="Gordon J.L."/>
            <person name="Armisen D."/>
            <person name="Proux-Wera E."/>
            <person name="OhEigeartaigh S.S."/>
            <person name="Byrne K.P."/>
            <person name="Wolfe K.H."/>
        </authorList>
    </citation>
    <scope>NUCLEOTIDE SEQUENCE [LARGE SCALE GENOMIC DNA]</scope>
    <source>
        <strain evidence="9">ATCC MYA-139 / BCRC 22969 / CBS 8797 / CCRC 22969 / KCTC 17520 / NBRC 10181 / NCYC 3082</strain>
    </source>
</reference>
<keyword evidence="4 6" id="KW-0472">Membrane</keyword>
<evidence type="ECO:0000256" key="1">
    <source>
        <dbReference type="ARBA" id="ARBA00004167"/>
    </source>
</evidence>
<dbReference type="InterPro" id="IPR009644">
    <property type="entry name" value="FKTN/MNN4/W02B3.4-1"/>
</dbReference>
<dbReference type="OMA" id="PEVYQLQ"/>
<dbReference type="KEGG" id="kng:KNAG_0B00240"/>
<dbReference type="RefSeq" id="XP_022462719.1">
    <property type="nucleotide sequence ID" value="XM_022611296.1"/>
</dbReference>
<feature type="transmembrane region" description="Helical" evidence="6">
    <location>
        <begin position="25"/>
        <end position="43"/>
    </location>
</feature>
<dbReference type="GO" id="GO:0009100">
    <property type="term" value="P:glycoprotein metabolic process"/>
    <property type="evidence" value="ECO:0007669"/>
    <property type="project" value="UniProtKB-ARBA"/>
</dbReference>
<evidence type="ECO:0000256" key="2">
    <source>
        <dbReference type="ARBA" id="ARBA00022692"/>
    </source>
</evidence>
<sequence>MSVSGVVRRAVVFPLVRLKRRSLKFVFFSGLLAQAIIVLLVLYRNGNDDLSSSSSSTPSFRDKFNEFAAPVMNMLPAAAQQLQQKPVSKLTQAKQLYKKLTFDSSPDWIDEYTLQNSLLTLSTGPNRSQRLSSIDDLEFYDSDPRLSWSVYMHYLTNVTMAADTEDDSIDTNNRKSFVMPFSWYDWADFHNFNKLVSVREKFKQNLTCDLVLQPTFEINLLRAVEKDIGEQLFLTDREKYDDRFWYRAKSKERHPLKYAKKFCKMHEKYESTKFNLPCVVTKLEGSLRPEVYQIHARSYILNSMDHPLSVTFLEGANNSYRVYAQQNLRENMAESGLLHKFVKENTDEESPDNDIVFDHISYYVKFLESDRAAKFRVEIPGLATENYDKYKVDLTADDFIFDPKAKIKQLESQERLDRHESHYLDSLKNSILTHSALCPKYFNEATELKGPRGHHRDERFYNGARLEDPLLNNARMNSLIRTFQKFTKSTGLISWLSHGTLYGQMYNGICFPWDDDFDLQMPIKHLNLLAQYFNQSLILEDPREGNGRYLVDVGSSITTRTKANGKNNIDARFIDVDSGLYIDITGLSVSTEFYNKGLNDIIDKYDMYSAYNEVMKMDPSDIHNPDIGEGLAALNATALRDYVLANKKEFDDWKVDGAKELAEEEKKISWSDYPISTFDPGKRFEFNKKLNLVNCRNKHFDTINMISPLYSTYYHGVQAFVPHKLIYSLRNEYGVPDKYGFLTYAGHVFVPKFKAWIPFQYLKKAANINNGYSTLLSLSSPVNRLEFPDVRKIFHNIVIAGYKDLLSYLVTTFEVSTFRVKELEIQYDPLLDPDRREEALTFLRHEFGPKLTSPVKDALLYEYELKKWKEFKKNFSEEQLKEIEESTSWEILDEITKKYTIFHSRHWFKNQMDPLASPDYDIDTLGLDLYEEVDENGGSIFKEEPPDIQGAEKARLKFKNEARKNEMALIDEEEKKRKEEIRKKKEAEKKAKEEEEKRIIEERQKEEAKRKAEREKKAKAEEEERKKTEEAKKKLDEDKKKFEEEKKKAAETNNDSQDQGGKPKEENNTKSSEEVNKSKDGKSDGSVPNEDTKQSEDQKDSKDTKSEQTEKKEGQNDTKDKDTKPEQTHQEESGKDTKDPKSGQAQQKEDQKDPKDSKSDQAQQNEDQKKSTNTNDDSSKQP</sequence>
<keyword evidence="9" id="KW-1185">Reference proteome</keyword>
<gene>
    <name evidence="8" type="primary">KNAG0B00240</name>
    <name evidence="8" type="ordered locus">KNAG_0B00240</name>
</gene>
<evidence type="ECO:0000259" key="7">
    <source>
        <dbReference type="Pfam" id="PF04991"/>
    </source>
</evidence>
<evidence type="ECO:0000256" key="5">
    <source>
        <dbReference type="SAM" id="MobiDB-lite"/>
    </source>
</evidence>
<evidence type="ECO:0000256" key="3">
    <source>
        <dbReference type="ARBA" id="ARBA00022989"/>
    </source>
</evidence>
<dbReference type="OrthoDB" id="444255at2759"/>
<dbReference type="Pfam" id="PF04991">
    <property type="entry name" value="LicD"/>
    <property type="match status" value="1"/>
</dbReference>
<evidence type="ECO:0000256" key="6">
    <source>
        <dbReference type="SAM" id="Phobius"/>
    </source>
</evidence>
<protein>
    <recommendedName>
        <fullName evidence="7">LicD/FKTN/FKRP nucleotidyltransferase domain-containing protein</fullName>
    </recommendedName>
</protein>
<feature type="compositionally biased region" description="Basic and acidic residues" evidence="5">
    <location>
        <begin position="1061"/>
        <end position="1083"/>
    </location>
</feature>
<dbReference type="InterPro" id="IPR007074">
    <property type="entry name" value="LicD/FKTN/FKRP_NTP_transf"/>
</dbReference>
<feature type="region of interest" description="Disordered" evidence="5">
    <location>
        <begin position="974"/>
        <end position="1182"/>
    </location>
</feature>
<dbReference type="Proteomes" id="UP000006310">
    <property type="component" value="Chromosome 2"/>
</dbReference>